<comment type="caution">
    <text evidence="2">The sequence shown here is derived from an EMBL/GenBank/DDBJ whole genome shotgun (WGS) entry which is preliminary data.</text>
</comment>
<gene>
    <name evidence="2" type="ORF">E2C01_072167</name>
</gene>
<reference evidence="2 3" key="1">
    <citation type="submission" date="2019-05" db="EMBL/GenBank/DDBJ databases">
        <title>Another draft genome of Portunus trituberculatus and its Hox gene families provides insights of decapod evolution.</title>
        <authorList>
            <person name="Jeong J.-H."/>
            <person name="Song I."/>
            <person name="Kim S."/>
            <person name="Choi T."/>
            <person name="Kim D."/>
            <person name="Ryu S."/>
            <person name="Kim W."/>
        </authorList>
    </citation>
    <scope>NUCLEOTIDE SEQUENCE [LARGE SCALE GENOMIC DNA]</scope>
    <source>
        <tissue evidence="2">Muscle</tissue>
    </source>
</reference>
<dbReference type="EMBL" id="VSRR010046531">
    <property type="protein sequence ID" value="MPC77705.1"/>
    <property type="molecule type" value="Genomic_DNA"/>
</dbReference>
<name>A0A5B7I6G0_PORTR</name>
<feature type="region of interest" description="Disordered" evidence="1">
    <location>
        <begin position="1"/>
        <end position="38"/>
    </location>
</feature>
<evidence type="ECO:0000313" key="3">
    <source>
        <dbReference type="Proteomes" id="UP000324222"/>
    </source>
</evidence>
<sequence>MTSTQAAPTAEHSREDTHAAATKELPHDVRLRVSGPPRGDRVWRLLGCVMASSGAAEEDDQLGVHGVSHCRDRNLRCETTREETAFVNSHGEQRPT</sequence>
<accession>A0A5B7I6G0</accession>
<dbReference type="Proteomes" id="UP000324222">
    <property type="component" value="Unassembled WGS sequence"/>
</dbReference>
<evidence type="ECO:0000313" key="2">
    <source>
        <dbReference type="EMBL" id="MPC77705.1"/>
    </source>
</evidence>
<proteinExistence type="predicted"/>
<dbReference type="AlphaFoldDB" id="A0A5B7I6G0"/>
<evidence type="ECO:0000256" key="1">
    <source>
        <dbReference type="SAM" id="MobiDB-lite"/>
    </source>
</evidence>
<organism evidence="2 3">
    <name type="scientific">Portunus trituberculatus</name>
    <name type="common">Swimming crab</name>
    <name type="synonym">Neptunus trituberculatus</name>
    <dbReference type="NCBI Taxonomy" id="210409"/>
    <lineage>
        <taxon>Eukaryota</taxon>
        <taxon>Metazoa</taxon>
        <taxon>Ecdysozoa</taxon>
        <taxon>Arthropoda</taxon>
        <taxon>Crustacea</taxon>
        <taxon>Multicrustacea</taxon>
        <taxon>Malacostraca</taxon>
        <taxon>Eumalacostraca</taxon>
        <taxon>Eucarida</taxon>
        <taxon>Decapoda</taxon>
        <taxon>Pleocyemata</taxon>
        <taxon>Brachyura</taxon>
        <taxon>Eubrachyura</taxon>
        <taxon>Portunoidea</taxon>
        <taxon>Portunidae</taxon>
        <taxon>Portuninae</taxon>
        <taxon>Portunus</taxon>
    </lineage>
</organism>
<keyword evidence="3" id="KW-1185">Reference proteome</keyword>
<protein>
    <submittedName>
        <fullName evidence="2">Uncharacterized protein</fullName>
    </submittedName>
</protein>